<evidence type="ECO:0000256" key="8">
    <source>
        <dbReference type="ARBA" id="ARBA00022826"/>
    </source>
</evidence>
<dbReference type="AlphaFoldDB" id="A0A178MYE0"/>
<dbReference type="Proteomes" id="UP000078543">
    <property type="component" value="Unassembled WGS sequence"/>
</dbReference>
<keyword evidence="9" id="KW-0851">Voltage-gated channel</keyword>
<accession>A0A178MYE0</accession>
<evidence type="ECO:0000313" key="21">
    <source>
        <dbReference type="EMBL" id="OAN62171.1"/>
    </source>
</evidence>
<dbReference type="GO" id="GO:0030552">
    <property type="term" value="F:cAMP binding"/>
    <property type="evidence" value="ECO:0007669"/>
    <property type="project" value="UniProtKB-KW"/>
</dbReference>
<keyword evidence="7" id="KW-0547">Nucleotide-binding</keyword>
<evidence type="ECO:0000256" key="5">
    <source>
        <dbReference type="ARBA" id="ARBA00022566"/>
    </source>
</evidence>
<evidence type="ECO:0000256" key="2">
    <source>
        <dbReference type="ARBA" id="ARBA00022448"/>
    </source>
</evidence>
<evidence type="ECO:0000259" key="20">
    <source>
        <dbReference type="PROSITE" id="PS50042"/>
    </source>
</evidence>
<feature type="domain" description="Cyclic nucleotide-binding" evidence="20">
    <location>
        <begin position="250"/>
        <end position="347"/>
    </location>
</feature>
<dbReference type="FunFam" id="1.10.287.70:FF:000181">
    <property type="entry name" value="Cyclic nucleotide-gated potassium channel mll3241"/>
    <property type="match status" value="1"/>
</dbReference>
<evidence type="ECO:0000256" key="15">
    <source>
        <dbReference type="ARBA" id="ARBA00023286"/>
    </source>
</evidence>
<dbReference type="SUPFAM" id="SSF81324">
    <property type="entry name" value="Voltage-gated potassium channels"/>
    <property type="match status" value="1"/>
</dbReference>
<keyword evidence="3" id="KW-1003">Cell membrane</keyword>
<dbReference type="GO" id="GO:0008076">
    <property type="term" value="C:voltage-gated potassium channel complex"/>
    <property type="evidence" value="ECO:0007669"/>
    <property type="project" value="InterPro"/>
</dbReference>
<comment type="caution">
    <text evidence="21">The sequence shown here is derived from an EMBL/GenBank/DDBJ whole genome shotgun (WGS) entry which is preliminary data.</text>
</comment>
<dbReference type="InterPro" id="IPR014710">
    <property type="entry name" value="RmlC-like_jellyroll"/>
</dbReference>
<feature type="transmembrane region" description="Helical" evidence="19">
    <location>
        <begin position="12"/>
        <end position="32"/>
    </location>
</feature>
<dbReference type="PANTHER" id="PTHR11537">
    <property type="entry name" value="VOLTAGE-GATED POTASSIUM CHANNEL"/>
    <property type="match status" value="1"/>
</dbReference>
<keyword evidence="16" id="KW-0407">Ion channel</keyword>
<comment type="similarity">
    <text evidence="18">Belongs to the potassium channel family.</text>
</comment>
<dbReference type="PANTHER" id="PTHR11537:SF254">
    <property type="entry name" value="POTASSIUM VOLTAGE-GATED CHANNEL PROTEIN SHAB"/>
    <property type="match status" value="1"/>
</dbReference>
<dbReference type="InterPro" id="IPR028325">
    <property type="entry name" value="VG_K_chnl"/>
</dbReference>
<evidence type="ECO:0000256" key="4">
    <source>
        <dbReference type="ARBA" id="ARBA00022538"/>
    </source>
</evidence>
<keyword evidence="5" id="KW-0116">cAMP-binding</keyword>
<feature type="transmembrane region" description="Helical" evidence="19">
    <location>
        <begin position="173"/>
        <end position="193"/>
    </location>
</feature>
<dbReference type="Gene3D" id="1.10.287.70">
    <property type="match status" value="1"/>
</dbReference>
<keyword evidence="13 19" id="KW-0472">Membrane</keyword>
<dbReference type="Pfam" id="PF00520">
    <property type="entry name" value="Ion_trans"/>
    <property type="match status" value="1"/>
</dbReference>
<evidence type="ECO:0000256" key="18">
    <source>
        <dbReference type="ARBA" id="ARBA00060926"/>
    </source>
</evidence>
<keyword evidence="4" id="KW-0633">Potassium transport</keyword>
<sequence>MVAEGPFPPRRATIYRALLMASIMLSTMVAALDTVPDMWGEYYGASRLLLSLTLAVLTFDYLVRLWQAWDSGTEDKPVRSMLAYATSPYGIFDFLAVVPFLVGEALGLPRDGETIFGIIRFLKLARYSPALETLGAVMMAEFRPLMSALFIMVLLIVSTSALLYFVERDVNPSFASVPHAMWWSVVTLATLGYGDVVPATALGKVFGGVVAILGLCMFALPASILASGFTEEMRRQSFVSTWHLVAKVPFFAKLQANQIAEVASLLKVYRAVKGEVLMREGDLGECMYFLVNGQVEVLGRTGTFLLKQGDFFGEIALLEQRPRTATVRAATRCQLLILDAREFHKFVSAYPNLLDAIWEIARSRMAVKDPANPSDET</sequence>
<dbReference type="Pfam" id="PF00027">
    <property type="entry name" value="cNMP_binding"/>
    <property type="match status" value="1"/>
</dbReference>
<keyword evidence="10" id="KW-0630">Potassium</keyword>
<dbReference type="InterPro" id="IPR005821">
    <property type="entry name" value="Ion_trans_dom"/>
</dbReference>
<feature type="transmembrane region" description="Helical" evidence="19">
    <location>
        <begin position="205"/>
        <end position="226"/>
    </location>
</feature>
<protein>
    <submittedName>
        <fullName evidence="21">Potassium transporter Kef</fullName>
    </submittedName>
</protein>
<keyword evidence="12" id="KW-0406">Ion transport</keyword>
<organism evidence="21 22">
    <name type="scientific">Magnetospirillum moscoviense</name>
    <dbReference type="NCBI Taxonomy" id="1437059"/>
    <lineage>
        <taxon>Bacteria</taxon>
        <taxon>Pseudomonadati</taxon>
        <taxon>Pseudomonadota</taxon>
        <taxon>Alphaproteobacteria</taxon>
        <taxon>Rhodospirillales</taxon>
        <taxon>Rhodospirillaceae</taxon>
        <taxon>Magnetospirillum</taxon>
    </lineage>
</organism>
<keyword evidence="14" id="KW-0114">cAMP</keyword>
<name>A0A178MYE0_9PROT</name>
<keyword evidence="11 19" id="KW-1133">Transmembrane helix</keyword>
<dbReference type="Gene3D" id="2.60.120.10">
    <property type="entry name" value="Jelly Rolls"/>
    <property type="match status" value="1"/>
</dbReference>
<evidence type="ECO:0000256" key="13">
    <source>
        <dbReference type="ARBA" id="ARBA00023136"/>
    </source>
</evidence>
<dbReference type="SUPFAM" id="SSF51206">
    <property type="entry name" value="cAMP-binding domain-like"/>
    <property type="match status" value="1"/>
</dbReference>
<feature type="transmembrane region" description="Helical" evidence="19">
    <location>
        <begin position="44"/>
        <end position="62"/>
    </location>
</feature>
<dbReference type="PROSITE" id="PS00889">
    <property type="entry name" value="CNMP_BINDING_2"/>
    <property type="match status" value="1"/>
</dbReference>
<gene>
    <name evidence="21" type="ORF">A6A05_19300</name>
</gene>
<dbReference type="InterPro" id="IPR000595">
    <property type="entry name" value="cNMP-bd_dom"/>
</dbReference>
<reference evidence="21 22" key="1">
    <citation type="submission" date="2016-04" db="EMBL/GenBank/DDBJ databases">
        <title>Draft genome sequence of freshwater magnetotactic bacteria Magnetospirillum marisnigri SP-1 and Magnetospirillum moscoviense BB-1.</title>
        <authorList>
            <person name="Koziaeva V."/>
            <person name="Dziuba M.V."/>
            <person name="Ivanov T.M."/>
            <person name="Kuznetsov B."/>
            <person name="Grouzdev D.S."/>
        </authorList>
    </citation>
    <scope>NUCLEOTIDE SEQUENCE [LARGE SCALE GENOMIC DNA]</scope>
    <source>
        <strain evidence="21 22">BB-1</strain>
    </source>
</reference>
<dbReference type="CDD" id="cd00038">
    <property type="entry name" value="CAP_ED"/>
    <property type="match status" value="1"/>
</dbReference>
<keyword evidence="15" id="KW-1071">Ligand-gated ion channel</keyword>
<dbReference type="PRINTS" id="PR00169">
    <property type="entry name" value="KCHANNEL"/>
</dbReference>
<evidence type="ECO:0000256" key="17">
    <source>
        <dbReference type="ARBA" id="ARBA00058429"/>
    </source>
</evidence>
<dbReference type="Gene3D" id="1.20.120.350">
    <property type="entry name" value="Voltage-gated potassium channels. Chain C"/>
    <property type="match status" value="1"/>
</dbReference>
<evidence type="ECO:0000256" key="10">
    <source>
        <dbReference type="ARBA" id="ARBA00022958"/>
    </source>
</evidence>
<proteinExistence type="inferred from homology"/>
<evidence type="ECO:0000256" key="11">
    <source>
        <dbReference type="ARBA" id="ARBA00022989"/>
    </source>
</evidence>
<keyword evidence="8" id="KW-0631">Potassium channel</keyword>
<evidence type="ECO:0000256" key="9">
    <source>
        <dbReference type="ARBA" id="ARBA00022882"/>
    </source>
</evidence>
<evidence type="ECO:0000256" key="3">
    <source>
        <dbReference type="ARBA" id="ARBA00022475"/>
    </source>
</evidence>
<feature type="transmembrane region" description="Helical" evidence="19">
    <location>
        <begin position="82"/>
        <end position="102"/>
    </location>
</feature>
<dbReference type="OrthoDB" id="9799090at2"/>
<keyword evidence="2" id="KW-0813">Transport</keyword>
<evidence type="ECO:0000313" key="22">
    <source>
        <dbReference type="Proteomes" id="UP000078543"/>
    </source>
</evidence>
<evidence type="ECO:0000256" key="14">
    <source>
        <dbReference type="ARBA" id="ARBA00023149"/>
    </source>
</evidence>
<evidence type="ECO:0000256" key="1">
    <source>
        <dbReference type="ARBA" id="ARBA00004651"/>
    </source>
</evidence>
<evidence type="ECO:0000256" key="7">
    <source>
        <dbReference type="ARBA" id="ARBA00022741"/>
    </source>
</evidence>
<dbReference type="STRING" id="1437059.A6A05_19300"/>
<dbReference type="InterPro" id="IPR018490">
    <property type="entry name" value="cNMP-bd_dom_sf"/>
</dbReference>
<comment type="function">
    <text evidence="17">Cyclic nucleotide-regulated potassium channel activated by cAMP.</text>
</comment>
<evidence type="ECO:0000256" key="16">
    <source>
        <dbReference type="ARBA" id="ARBA00023303"/>
    </source>
</evidence>
<keyword evidence="22" id="KW-1185">Reference proteome</keyword>
<dbReference type="GO" id="GO:0005249">
    <property type="term" value="F:voltage-gated potassium channel activity"/>
    <property type="evidence" value="ECO:0007669"/>
    <property type="project" value="InterPro"/>
</dbReference>
<dbReference type="InterPro" id="IPR027359">
    <property type="entry name" value="Volt_channel_dom_sf"/>
</dbReference>
<dbReference type="SMART" id="SM00100">
    <property type="entry name" value="cNMP"/>
    <property type="match status" value="1"/>
</dbReference>
<feature type="transmembrane region" description="Helical" evidence="19">
    <location>
        <begin position="145"/>
        <end position="166"/>
    </location>
</feature>
<evidence type="ECO:0000256" key="19">
    <source>
        <dbReference type="SAM" id="Phobius"/>
    </source>
</evidence>
<dbReference type="InterPro" id="IPR018488">
    <property type="entry name" value="cNMP-bd_CS"/>
</dbReference>
<dbReference type="GO" id="GO:0001508">
    <property type="term" value="P:action potential"/>
    <property type="evidence" value="ECO:0007669"/>
    <property type="project" value="TreeGrafter"/>
</dbReference>
<dbReference type="PROSITE" id="PS50042">
    <property type="entry name" value="CNMP_BINDING_3"/>
    <property type="match status" value="1"/>
</dbReference>
<comment type="subcellular location">
    <subcellularLocation>
        <location evidence="1">Cell membrane</location>
        <topology evidence="1">Multi-pass membrane protein</topology>
    </subcellularLocation>
</comment>
<evidence type="ECO:0000256" key="12">
    <source>
        <dbReference type="ARBA" id="ARBA00023065"/>
    </source>
</evidence>
<dbReference type="EMBL" id="LWQU01000049">
    <property type="protein sequence ID" value="OAN62171.1"/>
    <property type="molecule type" value="Genomic_DNA"/>
</dbReference>
<evidence type="ECO:0000256" key="6">
    <source>
        <dbReference type="ARBA" id="ARBA00022692"/>
    </source>
</evidence>
<keyword evidence="6 19" id="KW-0812">Transmembrane</keyword>